<dbReference type="Gene3D" id="3.40.50.880">
    <property type="match status" value="1"/>
</dbReference>
<evidence type="ECO:0000256" key="1">
    <source>
        <dbReference type="ARBA" id="ARBA00023015"/>
    </source>
</evidence>
<feature type="region of interest" description="Disordered" evidence="4">
    <location>
        <begin position="319"/>
        <end position="372"/>
    </location>
</feature>
<evidence type="ECO:0000259" key="5">
    <source>
        <dbReference type="PROSITE" id="PS01124"/>
    </source>
</evidence>
<dbReference type="InterPro" id="IPR018060">
    <property type="entry name" value="HTH_AraC"/>
</dbReference>
<feature type="compositionally biased region" description="Gly residues" evidence="4">
    <location>
        <begin position="348"/>
        <end position="363"/>
    </location>
</feature>
<dbReference type="PROSITE" id="PS00041">
    <property type="entry name" value="HTH_ARAC_FAMILY_1"/>
    <property type="match status" value="1"/>
</dbReference>
<keyword evidence="3" id="KW-0804">Transcription</keyword>
<keyword evidence="7" id="KW-1185">Reference proteome</keyword>
<dbReference type="Gene3D" id="1.10.10.60">
    <property type="entry name" value="Homeodomain-like"/>
    <property type="match status" value="1"/>
</dbReference>
<keyword evidence="2" id="KW-0238">DNA-binding</keyword>
<sequence length="372" mass="38615">MIADSVSIVILGYIPAMHRVVALVGPPQSTFELACAAEVFGVSRPGLPSPYTFGVCAPVPGTIPTLAGYDIQVGQGLEALERAETVVIAGWRSRAEPAGPAVIDALRGAHRRGTRLVAICSGAFLLAETGLLDGRRATTHWRLATELAGRFPQVSVEPDTLYVDLGDVATSAGTAAAVDLCLHLVRTDQGAAYATQVARHMVMPPHREGGQLQYAAPPAADRPPESLAPLLDWAAARLHEPLTGDDLAARLGVSTRTLARRFAGQVGVSPGRWLLDRRIAAARALLEETELPVETIARRVGLSSAVNLRRHFQHALRTTPGAYRRSFGTGRSDSSGGSGRSGSAGSTGSTGGAGRSGGSGGRSSGSSGLARA</sequence>
<feature type="compositionally biased region" description="Low complexity" evidence="4">
    <location>
        <begin position="324"/>
        <end position="335"/>
    </location>
</feature>
<accession>A0A1H6BUY7</accession>
<dbReference type="PROSITE" id="PS01124">
    <property type="entry name" value="HTH_ARAC_FAMILY_2"/>
    <property type="match status" value="1"/>
</dbReference>
<evidence type="ECO:0000256" key="2">
    <source>
        <dbReference type="ARBA" id="ARBA00023125"/>
    </source>
</evidence>
<dbReference type="PANTHER" id="PTHR43130:SF3">
    <property type="entry name" value="HTH-TYPE TRANSCRIPTIONAL REGULATOR RV1931C"/>
    <property type="match status" value="1"/>
</dbReference>
<dbReference type="CDD" id="cd03137">
    <property type="entry name" value="GATase1_AraC_1"/>
    <property type="match status" value="1"/>
</dbReference>
<feature type="domain" description="HTH araC/xylS-type" evidence="5">
    <location>
        <begin position="228"/>
        <end position="326"/>
    </location>
</feature>
<name>A0A1H6BUY7_9ACTN</name>
<evidence type="ECO:0000313" key="6">
    <source>
        <dbReference type="EMBL" id="SEG64036.1"/>
    </source>
</evidence>
<dbReference type="GO" id="GO:0043565">
    <property type="term" value="F:sequence-specific DNA binding"/>
    <property type="evidence" value="ECO:0007669"/>
    <property type="project" value="InterPro"/>
</dbReference>
<organism evidence="6 7">
    <name type="scientific">Nonomuraea solani</name>
    <dbReference type="NCBI Taxonomy" id="1144553"/>
    <lineage>
        <taxon>Bacteria</taxon>
        <taxon>Bacillati</taxon>
        <taxon>Actinomycetota</taxon>
        <taxon>Actinomycetes</taxon>
        <taxon>Streptosporangiales</taxon>
        <taxon>Streptosporangiaceae</taxon>
        <taxon>Nonomuraea</taxon>
    </lineage>
</organism>
<dbReference type="InterPro" id="IPR052158">
    <property type="entry name" value="INH-QAR"/>
</dbReference>
<dbReference type="SUPFAM" id="SSF46689">
    <property type="entry name" value="Homeodomain-like"/>
    <property type="match status" value="2"/>
</dbReference>
<protein>
    <submittedName>
        <fullName evidence="6">AraC family transcriptional regulator, transcriptional activator FtrA</fullName>
    </submittedName>
</protein>
<dbReference type="SUPFAM" id="SSF52317">
    <property type="entry name" value="Class I glutamine amidotransferase-like"/>
    <property type="match status" value="1"/>
</dbReference>
<dbReference type="Proteomes" id="UP000236732">
    <property type="component" value="Unassembled WGS sequence"/>
</dbReference>
<dbReference type="InterPro" id="IPR029062">
    <property type="entry name" value="Class_I_gatase-like"/>
</dbReference>
<proteinExistence type="predicted"/>
<dbReference type="Pfam" id="PF12833">
    <property type="entry name" value="HTH_18"/>
    <property type="match status" value="1"/>
</dbReference>
<dbReference type="GO" id="GO:0003700">
    <property type="term" value="F:DNA-binding transcription factor activity"/>
    <property type="evidence" value="ECO:0007669"/>
    <property type="project" value="InterPro"/>
</dbReference>
<gene>
    <name evidence="6" type="ORF">SAMN05444920_103637</name>
</gene>
<evidence type="ECO:0000256" key="4">
    <source>
        <dbReference type="SAM" id="MobiDB-lite"/>
    </source>
</evidence>
<dbReference type="Pfam" id="PF01965">
    <property type="entry name" value="DJ-1_PfpI"/>
    <property type="match status" value="1"/>
</dbReference>
<evidence type="ECO:0000313" key="7">
    <source>
        <dbReference type="Proteomes" id="UP000236732"/>
    </source>
</evidence>
<dbReference type="SMART" id="SM00342">
    <property type="entry name" value="HTH_ARAC"/>
    <property type="match status" value="1"/>
</dbReference>
<dbReference type="InterPro" id="IPR018062">
    <property type="entry name" value="HTH_AraC-typ_CS"/>
</dbReference>
<dbReference type="AlphaFoldDB" id="A0A1H6BUY7"/>
<dbReference type="InterPro" id="IPR009057">
    <property type="entry name" value="Homeodomain-like_sf"/>
</dbReference>
<reference evidence="6 7" key="1">
    <citation type="submission" date="2016-10" db="EMBL/GenBank/DDBJ databases">
        <authorList>
            <person name="de Groot N.N."/>
        </authorList>
    </citation>
    <scope>NUCLEOTIDE SEQUENCE [LARGE SCALE GENOMIC DNA]</scope>
    <source>
        <strain evidence="6 7">CGMCC 4.7037</strain>
    </source>
</reference>
<dbReference type="EMBL" id="FNVT01000003">
    <property type="protein sequence ID" value="SEG64036.1"/>
    <property type="molecule type" value="Genomic_DNA"/>
</dbReference>
<keyword evidence="1" id="KW-0805">Transcription regulation</keyword>
<dbReference type="PANTHER" id="PTHR43130">
    <property type="entry name" value="ARAC-FAMILY TRANSCRIPTIONAL REGULATOR"/>
    <property type="match status" value="1"/>
</dbReference>
<evidence type="ECO:0000256" key="3">
    <source>
        <dbReference type="ARBA" id="ARBA00023163"/>
    </source>
</evidence>
<dbReference type="InterPro" id="IPR002818">
    <property type="entry name" value="DJ-1/PfpI"/>
</dbReference>